<comment type="cofactor">
    <cofactor evidence="1">
        <name>Mg(2+)</name>
        <dbReference type="ChEBI" id="CHEBI:18420"/>
    </cofactor>
</comment>
<evidence type="ECO:0000256" key="13">
    <source>
        <dbReference type="SAM" id="Coils"/>
    </source>
</evidence>
<feature type="domain" description="AGC-kinase C-terminal" evidence="15">
    <location>
        <begin position="372"/>
        <end position="466"/>
    </location>
</feature>
<reference evidence="16" key="3">
    <citation type="submission" date="2025-09" db="UniProtKB">
        <authorList>
            <consortium name="Ensembl"/>
        </authorList>
    </citation>
    <scope>IDENTIFICATION</scope>
</reference>
<dbReference type="SMART" id="SM00133">
    <property type="entry name" value="S_TK_X"/>
    <property type="match status" value="1"/>
</dbReference>
<evidence type="ECO:0000256" key="8">
    <source>
        <dbReference type="ARBA" id="ARBA00022741"/>
    </source>
</evidence>
<name>A0A3P8V1Z6_CYNSE</name>
<keyword evidence="5" id="KW-0723">Serine/threonine-protein kinase</keyword>
<evidence type="ECO:0000313" key="17">
    <source>
        <dbReference type="Proteomes" id="UP000265120"/>
    </source>
</evidence>
<reference evidence="16" key="2">
    <citation type="submission" date="2025-08" db="UniProtKB">
        <authorList>
            <consortium name="Ensembl"/>
        </authorList>
    </citation>
    <scope>IDENTIFICATION</scope>
</reference>
<dbReference type="SMART" id="SM00220">
    <property type="entry name" value="S_TKc"/>
    <property type="match status" value="1"/>
</dbReference>
<dbReference type="PANTHER" id="PTHR22988">
    <property type="entry name" value="MYOTONIC DYSTROPHY S/T KINASE-RELATED"/>
    <property type="match status" value="1"/>
</dbReference>
<dbReference type="GeneTree" id="ENSGT01030000234517"/>
<keyword evidence="9" id="KW-0418">Kinase</keyword>
<proteinExistence type="predicted"/>
<comment type="catalytic activity">
    <reaction evidence="12">
        <text>L-seryl-[protein] + ATP = O-phospho-L-seryl-[protein] + ADP + H(+)</text>
        <dbReference type="Rhea" id="RHEA:17989"/>
        <dbReference type="Rhea" id="RHEA-COMP:9863"/>
        <dbReference type="Rhea" id="RHEA-COMP:11604"/>
        <dbReference type="ChEBI" id="CHEBI:15378"/>
        <dbReference type="ChEBI" id="CHEBI:29999"/>
        <dbReference type="ChEBI" id="CHEBI:30616"/>
        <dbReference type="ChEBI" id="CHEBI:83421"/>
        <dbReference type="ChEBI" id="CHEBI:456216"/>
        <dbReference type="EC" id="2.7.11.1"/>
    </reaction>
</comment>
<dbReference type="EC" id="2.7.11.1" evidence="3"/>
<keyword evidence="17" id="KW-1185">Reference proteome</keyword>
<dbReference type="OMA" id="GMINEFF"/>
<dbReference type="InterPro" id="IPR000961">
    <property type="entry name" value="AGC-kinase_C"/>
</dbReference>
<evidence type="ECO:0000256" key="1">
    <source>
        <dbReference type="ARBA" id="ARBA00001946"/>
    </source>
</evidence>
<protein>
    <recommendedName>
        <fullName evidence="3">non-specific serine/threonine protein kinase</fullName>
        <ecNumber evidence="3">2.7.11.1</ecNumber>
    </recommendedName>
</protein>
<organism evidence="16 17">
    <name type="scientific">Cynoglossus semilaevis</name>
    <name type="common">Tongue sole</name>
    <dbReference type="NCBI Taxonomy" id="244447"/>
    <lineage>
        <taxon>Eukaryota</taxon>
        <taxon>Metazoa</taxon>
        <taxon>Chordata</taxon>
        <taxon>Craniata</taxon>
        <taxon>Vertebrata</taxon>
        <taxon>Euteleostomi</taxon>
        <taxon>Actinopterygii</taxon>
        <taxon>Neopterygii</taxon>
        <taxon>Teleostei</taxon>
        <taxon>Neoteleostei</taxon>
        <taxon>Acanthomorphata</taxon>
        <taxon>Carangaria</taxon>
        <taxon>Pleuronectiformes</taxon>
        <taxon>Pleuronectoidei</taxon>
        <taxon>Cynoglossidae</taxon>
        <taxon>Cynoglossinae</taxon>
        <taxon>Cynoglossus</taxon>
    </lineage>
</organism>
<dbReference type="Pfam" id="PF00069">
    <property type="entry name" value="Pkinase"/>
    <property type="match status" value="1"/>
</dbReference>
<feature type="coiled-coil region" evidence="13">
    <location>
        <begin position="476"/>
        <end position="503"/>
    </location>
</feature>
<reference evidence="16 17" key="1">
    <citation type="journal article" date="2014" name="Nat. Genet.">
        <title>Whole-genome sequence of a flatfish provides insights into ZW sex chromosome evolution and adaptation to a benthic lifestyle.</title>
        <authorList>
            <person name="Chen S."/>
            <person name="Zhang G."/>
            <person name="Shao C."/>
            <person name="Huang Q."/>
            <person name="Liu G."/>
            <person name="Zhang P."/>
            <person name="Song W."/>
            <person name="An N."/>
            <person name="Chalopin D."/>
            <person name="Volff J.N."/>
            <person name="Hong Y."/>
            <person name="Li Q."/>
            <person name="Sha Z."/>
            <person name="Zhou H."/>
            <person name="Xie M."/>
            <person name="Yu Q."/>
            <person name="Liu Y."/>
            <person name="Xiang H."/>
            <person name="Wang N."/>
            <person name="Wu K."/>
            <person name="Yang C."/>
            <person name="Zhou Q."/>
            <person name="Liao X."/>
            <person name="Yang L."/>
            <person name="Hu Q."/>
            <person name="Zhang J."/>
            <person name="Meng L."/>
            <person name="Jin L."/>
            <person name="Tian Y."/>
            <person name="Lian J."/>
            <person name="Yang J."/>
            <person name="Miao G."/>
            <person name="Liu S."/>
            <person name="Liang Z."/>
            <person name="Yan F."/>
            <person name="Li Y."/>
            <person name="Sun B."/>
            <person name="Zhang H."/>
            <person name="Zhang J."/>
            <person name="Zhu Y."/>
            <person name="Du M."/>
            <person name="Zhao Y."/>
            <person name="Schartl M."/>
            <person name="Tang Q."/>
            <person name="Wang J."/>
        </authorList>
    </citation>
    <scope>NUCLEOTIDE SEQUENCE</scope>
</reference>
<comment type="catalytic activity">
    <reaction evidence="11">
        <text>L-threonyl-[protein] + ATP = O-phospho-L-threonyl-[protein] + ADP + H(+)</text>
        <dbReference type="Rhea" id="RHEA:46608"/>
        <dbReference type="Rhea" id="RHEA-COMP:11060"/>
        <dbReference type="Rhea" id="RHEA-COMP:11605"/>
        <dbReference type="ChEBI" id="CHEBI:15378"/>
        <dbReference type="ChEBI" id="CHEBI:30013"/>
        <dbReference type="ChEBI" id="CHEBI:30616"/>
        <dbReference type="ChEBI" id="CHEBI:61977"/>
        <dbReference type="ChEBI" id="CHEBI:456216"/>
        <dbReference type="EC" id="2.7.11.1"/>
    </reaction>
</comment>
<comment type="subcellular location">
    <subcellularLocation>
        <location evidence="2">Cytoplasm</location>
    </subcellularLocation>
</comment>
<dbReference type="PROSITE" id="PS00108">
    <property type="entry name" value="PROTEIN_KINASE_ST"/>
    <property type="match status" value="1"/>
</dbReference>
<evidence type="ECO:0000256" key="10">
    <source>
        <dbReference type="ARBA" id="ARBA00022840"/>
    </source>
</evidence>
<evidence type="ECO:0000313" key="16">
    <source>
        <dbReference type="Ensembl" id="ENSCSEP00000009423.1"/>
    </source>
</evidence>
<dbReference type="PROSITE" id="PS50011">
    <property type="entry name" value="PROTEIN_KINASE_DOM"/>
    <property type="match status" value="1"/>
</dbReference>
<dbReference type="PANTHER" id="PTHR22988:SF34">
    <property type="entry name" value="SERINE_THREONINE-PROTEIN KINASE MRCK BETA"/>
    <property type="match status" value="1"/>
</dbReference>
<evidence type="ECO:0000256" key="9">
    <source>
        <dbReference type="ARBA" id="ARBA00022777"/>
    </source>
</evidence>
<dbReference type="PROSITE" id="PS51285">
    <property type="entry name" value="AGC_KINASE_CTER"/>
    <property type="match status" value="1"/>
</dbReference>
<evidence type="ECO:0000256" key="11">
    <source>
        <dbReference type="ARBA" id="ARBA00047899"/>
    </source>
</evidence>
<dbReference type="GO" id="GO:0005737">
    <property type="term" value="C:cytoplasm"/>
    <property type="evidence" value="ECO:0007669"/>
    <property type="project" value="UniProtKB-SubCell"/>
</dbReference>
<dbReference type="GO" id="GO:0004674">
    <property type="term" value="F:protein serine/threonine kinase activity"/>
    <property type="evidence" value="ECO:0007669"/>
    <property type="project" value="UniProtKB-KW"/>
</dbReference>
<dbReference type="Gene3D" id="1.10.510.10">
    <property type="entry name" value="Transferase(Phosphotransferase) domain 1"/>
    <property type="match status" value="1"/>
</dbReference>
<keyword evidence="13" id="KW-0175">Coiled coil</keyword>
<dbReference type="SUPFAM" id="SSF56112">
    <property type="entry name" value="Protein kinase-like (PK-like)"/>
    <property type="match status" value="1"/>
</dbReference>
<feature type="domain" description="Protein kinase" evidence="14">
    <location>
        <begin position="89"/>
        <end position="371"/>
    </location>
</feature>
<keyword evidence="8" id="KW-0547">Nucleotide-binding</keyword>
<dbReference type="InterPro" id="IPR050839">
    <property type="entry name" value="Rho-assoc_Ser/Thr_Kinase"/>
</dbReference>
<dbReference type="FunFam" id="1.10.510.10:FF:000024">
    <property type="entry name" value="Probable serine/threonine-protein kinase cot-1"/>
    <property type="match status" value="1"/>
</dbReference>
<evidence type="ECO:0000256" key="12">
    <source>
        <dbReference type="ARBA" id="ARBA00048679"/>
    </source>
</evidence>
<sequence>EKVQYLLGCSTPVFSSFKRVCVVLQVLLRSVHEDLVLQYLKKLMKSSKKSTEQQVIGAQQMKDDAGMINEFFKDGVRQHTELRLHRDDFEMLKVIGRGAFGEVRLPMKHTERVFAMKILNKWEMLKRAERDVLVKGNSPWITRLHYAFQDDNYLYLVMDYYVGGDLLTLLSKFEDRLPEDMARFYLAEMVLAIHSIHQHNYIHRDIKPDNVLLEVNGHIRLADFGSCLRTLEDGTVRPRPRGFGSDPGTGRSHWFTLPQVQSSVAVGTPDYISPEILQAMEDGMGRYGPECDWWSLGVCMYEMLYGETPFYAESLVETYGKIMNHEERFQFPSHVTDVSEDAKDLIRRLLCPRECRLGLNGISDFKNHAFFRGVDWENIRSTDAPYIPDVSSPTDTSNFDVDDDVLKNPVRNGPPVRPEPVVCDQLLTMCFPQDGGHVTSHTGFTGQHLPFVGFTFTSDCCFSERCPPRGGGGEEAELFQRRIRLLEEEKEALGRRLQGKAERSHATLKN</sequence>
<dbReference type="GO" id="GO:0005856">
    <property type="term" value="C:cytoskeleton"/>
    <property type="evidence" value="ECO:0007669"/>
    <property type="project" value="TreeGrafter"/>
</dbReference>
<accession>A0A3P8V1Z6</accession>
<evidence type="ECO:0000256" key="3">
    <source>
        <dbReference type="ARBA" id="ARBA00012513"/>
    </source>
</evidence>
<keyword evidence="7" id="KW-0808">Transferase</keyword>
<evidence type="ECO:0000256" key="2">
    <source>
        <dbReference type="ARBA" id="ARBA00004496"/>
    </source>
</evidence>
<dbReference type="GO" id="GO:0005524">
    <property type="term" value="F:ATP binding"/>
    <property type="evidence" value="ECO:0007669"/>
    <property type="project" value="UniProtKB-KW"/>
</dbReference>
<evidence type="ECO:0000259" key="14">
    <source>
        <dbReference type="PROSITE" id="PS50011"/>
    </source>
</evidence>
<dbReference type="InterPro" id="IPR011009">
    <property type="entry name" value="Kinase-like_dom_sf"/>
</dbReference>
<evidence type="ECO:0000256" key="4">
    <source>
        <dbReference type="ARBA" id="ARBA00022490"/>
    </source>
</evidence>
<keyword evidence="6" id="KW-0597">Phosphoprotein</keyword>
<dbReference type="Ensembl" id="ENSCSET00000009535.1">
    <property type="protein sequence ID" value="ENSCSEP00000009423.1"/>
    <property type="gene ID" value="ENSCSEG00000006035.1"/>
</dbReference>
<dbReference type="AlphaFoldDB" id="A0A3P8V1Z6"/>
<dbReference type="InterPro" id="IPR000719">
    <property type="entry name" value="Prot_kinase_dom"/>
</dbReference>
<keyword evidence="10" id="KW-0067">ATP-binding</keyword>
<dbReference type="Proteomes" id="UP000265120">
    <property type="component" value="Chromosome 7"/>
</dbReference>
<evidence type="ECO:0000256" key="7">
    <source>
        <dbReference type="ARBA" id="ARBA00022679"/>
    </source>
</evidence>
<dbReference type="GO" id="GO:0106310">
    <property type="term" value="F:protein serine kinase activity"/>
    <property type="evidence" value="ECO:0007669"/>
    <property type="project" value="RHEA"/>
</dbReference>
<dbReference type="Gene3D" id="3.30.200.20">
    <property type="entry name" value="Phosphorylase Kinase, domain 1"/>
    <property type="match status" value="1"/>
</dbReference>
<dbReference type="GO" id="GO:0031032">
    <property type="term" value="P:actomyosin structure organization"/>
    <property type="evidence" value="ECO:0007669"/>
    <property type="project" value="TreeGrafter"/>
</dbReference>
<evidence type="ECO:0000256" key="5">
    <source>
        <dbReference type="ARBA" id="ARBA00022527"/>
    </source>
</evidence>
<dbReference type="FunFam" id="3.30.200.20:FF:000017">
    <property type="entry name" value="Non-specific serine/threonine protein kinase"/>
    <property type="match status" value="1"/>
</dbReference>
<evidence type="ECO:0000256" key="6">
    <source>
        <dbReference type="ARBA" id="ARBA00022553"/>
    </source>
</evidence>
<dbReference type="InterPro" id="IPR008271">
    <property type="entry name" value="Ser/Thr_kinase_AS"/>
</dbReference>
<evidence type="ECO:0000259" key="15">
    <source>
        <dbReference type="PROSITE" id="PS51285"/>
    </source>
</evidence>
<keyword evidence="4" id="KW-0963">Cytoplasm</keyword>